<accession>A0A8R1I2S5</accession>
<dbReference type="GO" id="GO:0098609">
    <property type="term" value="P:cell-cell adhesion"/>
    <property type="evidence" value="ECO:0007669"/>
    <property type="project" value="TreeGrafter"/>
</dbReference>
<dbReference type="GO" id="GO:0051015">
    <property type="term" value="F:actin filament binding"/>
    <property type="evidence" value="ECO:0007669"/>
    <property type="project" value="InterPro"/>
</dbReference>
<dbReference type="InterPro" id="IPR015009">
    <property type="entry name" value="Vinculin-bd_dom"/>
</dbReference>
<keyword evidence="2" id="KW-0963">Cytoplasm</keyword>
<dbReference type="GO" id="GO:0005886">
    <property type="term" value="C:plasma membrane"/>
    <property type="evidence" value="ECO:0007669"/>
    <property type="project" value="TreeGrafter"/>
</dbReference>
<evidence type="ECO:0000313" key="6">
    <source>
        <dbReference type="Proteomes" id="UP000005237"/>
    </source>
</evidence>
<evidence type="ECO:0000256" key="3">
    <source>
        <dbReference type="SAM" id="Coils"/>
    </source>
</evidence>
<dbReference type="GO" id="GO:0005737">
    <property type="term" value="C:cytoplasm"/>
    <property type="evidence" value="ECO:0007669"/>
    <property type="project" value="UniProtKB-SubCell"/>
</dbReference>
<dbReference type="Pfam" id="PF21896">
    <property type="entry name" value="Talin_IBS2B"/>
    <property type="match status" value="2"/>
</dbReference>
<dbReference type="PANTHER" id="PTHR19981:SF1">
    <property type="entry name" value="RHEA, ISOFORM B"/>
    <property type="match status" value="1"/>
</dbReference>
<dbReference type="Pfam" id="PF01608">
    <property type="entry name" value="I_LWEQ"/>
    <property type="match status" value="1"/>
</dbReference>
<dbReference type="InterPro" id="IPR049108">
    <property type="entry name" value="Talin_R4"/>
</dbReference>
<dbReference type="Gene3D" id="1.20.1420.10">
    <property type="entry name" value="Talin, central domain"/>
    <property type="match status" value="4"/>
</dbReference>
<keyword evidence="3" id="KW-0175">Coiled coil</keyword>
<organism evidence="5 6">
    <name type="scientific">Caenorhabditis japonica</name>
    <dbReference type="NCBI Taxonomy" id="281687"/>
    <lineage>
        <taxon>Eukaryota</taxon>
        <taxon>Metazoa</taxon>
        <taxon>Ecdysozoa</taxon>
        <taxon>Nematoda</taxon>
        <taxon>Chromadorea</taxon>
        <taxon>Rhabditida</taxon>
        <taxon>Rhabditina</taxon>
        <taxon>Rhabditomorpha</taxon>
        <taxon>Rhabditoidea</taxon>
        <taxon>Rhabditidae</taxon>
        <taxon>Peloderinae</taxon>
        <taxon>Caenorhabditis</taxon>
    </lineage>
</organism>
<dbReference type="GO" id="GO:0005178">
    <property type="term" value="F:integrin binding"/>
    <property type="evidence" value="ECO:0007669"/>
    <property type="project" value="TreeGrafter"/>
</dbReference>
<name>A0A8R1I2S5_CAEJA</name>
<sequence>MNDLLKMCCDVITHKSYSENLVYESTRTAGLLPSLITSIRESQNALTSGQKFKAQSRLIRDSHKVLENSVRLFESARTAVPAVNDAHQASSLDQAANRLATSLAELRTAVNDAQQLNFSQQLIHSEELIKELDEHLVNSHRKAVSRELTPVPTATSFSASSKLMAATSNVGSGVAQLITAATSPYDERYIGTSAVELAQGLRDFVDSVVEIVTVRSDIQIDKLIVSARSVVHESGRVFDRVRERSAPTVLTDTALNVSTSLKQVISCLPDTKHIEKAIIDIQSASTSANIRPMEVRQAANQFIESTSQLVATIGSLESKEAVDIFVRAYCNLHCSVIAQLRRQADVNVKTAIVDRLEQAQRGSIGVLETLRLTGSPSDATLSQQFTLKSQELATIVNQIVELSTADGEEPWQRECDAALRRIQAVYHVTQHANVPLNENGYFASLQSVSDDSKRLGEAMTGMARHAKANDTNGFCMSVRNSADALCHLAESASHSAYLVGISDPSSTPGRAALIDPSEVARSVESINSSCVRIESGQLNRDELINNISSIAKQSSSLAQICRNASEKTQNPNVKKHLVSCAMELASKTANLVNAIKVLDSQRTQEAELRCRESCAELRHVSQQLLHFADKPDFAAIQGSISSEGRSAQTPILQSSREMLDASAQMIQTAKSWASAPQDEATWQRMAVNSKQVSDSIMRLVGAIHEAAPGQLELENAISRLSALSGQVEKNAMDVYANSNLQHQHGGNAERQLLQQVQHITSQLEDKVDELRSAAVEHGEHLPKIVRLHCQMVEDLADAACCAAGMTVDSNQQTEIFDKCKTVVEAELAMMVVCRESGGNPNALHAHNNVNEAASLLKHAIGDMRQTIAKVSSEQGAVQGLVDTISSSIANTDVALSAHNGASFADSQTRMTAYLEEMRRTAIDMPALGANDLGAASLNLSEKYRLVAGDTRQAVGMLPDADNAQRLKVAVQKLGTSCIDAVTVAGGRRAHPDDERIHRQLTAQSRTVVERAEQVLAALHSASRGTQACINAANTVSGIIGDLDTTIMFATSGSLNSSHDQKFPAHRDAILKTAKALVEDTKALVAGAASNQEQLAVAAQNAVRTIVNLSDAVKNGAVSLTSENSEAQVLIIHAVRDVAAALTSLIQATKNASGLSLQHQAMGHLKEAAKVMVTNVACLLKTVKSVEDKHHQGTRAVEAAVEAINFEIRQYDIDASEGAPVPVEVRSEHLQQAADSVAQITQRVVSSADTVQSQEDVIAVANISRTAVRSLLAIVRSIASEADTAEIRYSVLDTGRDVANNVKTLLVSLHTQMVRNPGHDESRRLLLEASRGVANSLSKLVGVCTDIAPQSNEEMESAAVQAESELLGAASSIEAASLRLAELRPRQQTIQNEEAKEEIEFDENILSAAKSITSACQTLMRAASNAQRELAQQGRADHNRGGVPDYQWSEGLISAARVVVAAVHQLCEAANALMQGQASEEKLISAAKQVASSTAHLLVACNVKADMDSQAKRRLQAAGQAVKNAAEKLVQSARQVISRDDRNIVISDRLVSGIAQVMDAQEEVLRKEKELGEARHKLAHLNKARYEREEGAEI</sequence>
<proteinExistence type="predicted"/>
<dbReference type="InterPro" id="IPR035964">
    <property type="entry name" value="I/LWEQ_dom_sf"/>
</dbReference>
<dbReference type="Pfam" id="PF21692">
    <property type="entry name" value="Talin_R4"/>
    <property type="match status" value="1"/>
</dbReference>
<dbReference type="Pfam" id="PF21865">
    <property type="entry name" value="TLN1-like_RS"/>
    <property type="match status" value="2"/>
</dbReference>
<dbReference type="Proteomes" id="UP000005237">
    <property type="component" value="Unassembled WGS sequence"/>
</dbReference>
<dbReference type="GO" id="GO:0030036">
    <property type="term" value="P:actin cytoskeleton organization"/>
    <property type="evidence" value="ECO:0007669"/>
    <property type="project" value="TreeGrafter"/>
</dbReference>
<dbReference type="InterPro" id="IPR036723">
    <property type="entry name" value="Alpha-catenin/vinculin-like_sf"/>
</dbReference>
<protein>
    <submittedName>
        <fullName evidence="5">I/LWEQ domain-containing protein</fullName>
    </submittedName>
</protein>
<evidence type="ECO:0000256" key="1">
    <source>
        <dbReference type="ARBA" id="ARBA00004496"/>
    </source>
</evidence>
<comment type="subcellular location">
    <subcellularLocation>
        <location evidence="1">Cytoplasm</location>
    </subcellularLocation>
</comment>
<dbReference type="Gene3D" id="1.20.1410.10">
    <property type="entry name" value="I/LWEQ domain"/>
    <property type="match status" value="1"/>
</dbReference>
<reference evidence="6" key="1">
    <citation type="submission" date="2010-08" db="EMBL/GenBank/DDBJ databases">
        <authorList>
            <consortium name="Caenorhabditis japonica Sequencing Consortium"/>
            <person name="Wilson R.K."/>
        </authorList>
    </citation>
    <scope>NUCLEOTIDE SEQUENCE [LARGE SCALE GENOMIC DNA]</scope>
    <source>
        <strain evidence="6">DF5081</strain>
    </source>
</reference>
<dbReference type="EnsemblMetazoa" id="CJA15296b.1">
    <property type="protein sequence ID" value="CJA15296b.1"/>
    <property type="gene ID" value="WBGene00134500"/>
</dbReference>
<keyword evidence="6" id="KW-1185">Reference proteome</keyword>
<dbReference type="SUPFAM" id="SSF47220">
    <property type="entry name" value="alpha-catenin/vinculin-like"/>
    <property type="match status" value="3"/>
</dbReference>
<evidence type="ECO:0000313" key="5">
    <source>
        <dbReference type="EnsemblMetazoa" id="CJA15296b.1"/>
    </source>
</evidence>
<dbReference type="FunFam" id="1.20.1410.10:FF:000001">
    <property type="entry name" value="Talin 2"/>
    <property type="match status" value="1"/>
</dbReference>
<dbReference type="InterPro" id="IPR002558">
    <property type="entry name" value="ILWEQ_dom"/>
</dbReference>
<dbReference type="SUPFAM" id="SSF109885">
    <property type="entry name" value="I/LWEQ domain"/>
    <property type="match status" value="1"/>
</dbReference>
<dbReference type="PANTHER" id="PTHR19981">
    <property type="entry name" value="TALIN"/>
    <property type="match status" value="1"/>
</dbReference>
<dbReference type="Gene3D" id="1.20.120.230">
    <property type="entry name" value="Alpha-catenin/vinculin-like"/>
    <property type="match status" value="3"/>
</dbReference>
<feature type="coiled-coil region" evidence="3">
    <location>
        <begin position="1556"/>
        <end position="1583"/>
    </location>
</feature>
<dbReference type="InterPro" id="IPR054082">
    <property type="entry name" value="Talin_IBS2B"/>
</dbReference>
<feature type="domain" description="I/LWEQ" evidence="4">
    <location>
        <begin position="1349"/>
        <end position="1588"/>
    </location>
</feature>
<dbReference type="PROSITE" id="PS50945">
    <property type="entry name" value="I_LWEQ"/>
    <property type="match status" value="1"/>
</dbReference>
<dbReference type="SMART" id="SM00307">
    <property type="entry name" value="ILWEQ"/>
    <property type="match status" value="1"/>
</dbReference>
<dbReference type="FunFam" id="1.20.1420.10:FF:000017">
    <property type="entry name" value="Talin"/>
    <property type="match status" value="1"/>
</dbReference>
<evidence type="ECO:0000259" key="4">
    <source>
        <dbReference type="PROSITE" id="PS50945"/>
    </source>
</evidence>
<evidence type="ECO:0000256" key="2">
    <source>
        <dbReference type="ARBA" id="ARBA00022490"/>
    </source>
</evidence>
<reference evidence="5" key="2">
    <citation type="submission" date="2022-06" db="UniProtKB">
        <authorList>
            <consortium name="EnsemblMetazoa"/>
        </authorList>
    </citation>
    <scope>IDENTIFICATION</scope>
    <source>
        <strain evidence="5">DF5081</strain>
    </source>
</reference>
<dbReference type="GO" id="GO:0005925">
    <property type="term" value="C:focal adhesion"/>
    <property type="evidence" value="ECO:0007669"/>
    <property type="project" value="TreeGrafter"/>
</dbReference>
<dbReference type="Pfam" id="PF08913">
    <property type="entry name" value="VBS"/>
    <property type="match status" value="1"/>
</dbReference>
<dbReference type="InterPro" id="IPR054060">
    <property type="entry name" value="TLN1-like_RS"/>
</dbReference>